<evidence type="ECO:0008006" key="4">
    <source>
        <dbReference type="Google" id="ProtNLM"/>
    </source>
</evidence>
<name>A0A5C4VBN8_9ACTN</name>
<evidence type="ECO:0000313" key="2">
    <source>
        <dbReference type="EMBL" id="TNM32965.1"/>
    </source>
</evidence>
<feature type="compositionally biased region" description="Basic and acidic residues" evidence="1">
    <location>
        <begin position="54"/>
        <end position="90"/>
    </location>
</feature>
<reference evidence="2 3" key="1">
    <citation type="submission" date="2019-06" db="EMBL/GenBank/DDBJ databases">
        <title>Draft genome of Streptomyces sedi sp. JCM16909.</title>
        <authorList>
            <person name="Klykleung N."/>
            <person name="Tanasupawat S."/>
            <person name="Kudo T."/>
            <person name="Yuki M."/>
            <person name="Ohkuma M."/>
        </authorList>
    </citation>
    <scope>NUCLEOTIDE SEQUENCE [LARGE SCALE GENOMIC DNA]</scope>
    <source>
        <strain evidence="2 3">JCM 16909</strain>
    </source>
</reference>
<feature type="region of interest" description="Disordered" evidence="1">
    <location>
        <begin position="41"/>
        <end position="128"/>
    </location>
</feature>
<dbReference type="NCBIfam" id="NF041121">
    <property type="entry name" value="SAV_2336_NTERM"/>
    <property type="match status" value="1"/>
</dbReference>
<comment type="caution">
    <text evidence="2">The sequence shown here is derived from an EMBL/GenBank/DDBJ whole genome shotgun (WGS) entry which is preliminary data.</text>
</comment>
<proteinExistence type="predicted"/>
<sequence>MSHAARPDRLASLVAALRGAGFDPTWKDLSDALWLAQYTRGGAEEAPSGQGDGRSARQRSEPAHERARTESPERASEDERPPEAAAEERPAAPGRAPRADDDTVSLYADPGGSARGDATRPGAEALPVGVPEARALPGLLEMERALRPLRRYTPPTGPPRRPHRGLVLDEPETAQRTARAGGLLTPVFRAEPRGHTELQLLMDAAPAMRVWQRMLGELAEVFGRLGAFRDIQVHYLHRSPDGSPAVSRRFDPEGAALRPARQLGDPTGRRLTVVVSDCAGPLWREGAAHRLLHGLARHAPVAVVQPLPQRLWPRTRLPASSGALLREPGPAGSVRLRFLAEGLSAARPVPARAVPVPLLPPTAAALGAWAGLLAGTGPGRVPAAVGWVRADQPAAGPRRAAGGGRPPAEALARFRASASPGAVRLAVYLAAAPLFLPVMQLIQRTMLPDSGPSELSEVLLGGLLRRLDEPPPGSPSDGLWFTFADGVHETLLTELGHDEALLVLKHCSGYVARRFGDAGPNFPALALAQLSGAGGGAARALAEAAGVSGVSGVDEEGAALPRPFAEVAAKVLRRFLPVAPLPPREAGRGRAAPSRVVRRARELTAAYEEDGQVRHLLAAVDLLRHAVAERPEPELWADLAEGLLRLWRAQRDGELLTEAERAARTAAAHAGSHRGRTVLARVLHTRAAERRSAGDTRGALELWRLADREFAAVQATPGLDRDAALGVTLDRVEVLTAQWRLGGDSTLLQESVGIVEAVADAWPADEPQPSGLWLAHGRALLLLADAARGGERVGVHAGQAADSLRQGCRALEGERAPARTRVRALLDLVDALLRTEQEWRQAGEVIETATRLADDPSSRSACLARAGRLAVRAFERDGQVSELEAAAARFEEAGRLVSRDRPEYSALIEEWGAALLRRADREDGAPFVSRAVRVLRDCRMETAADDPRLPARLLLLGRALTARYRDAVDMVDLREAEHLFQRAARHSGEPLTRARALLELGDTHRRVFRHTRGFERLDYAAEAYGAAASAARAAEAEAVDPAEPVRLAATALHQRGAVFEVARRPLAAGDAYRAALTQWRRLPDEEKSGAETVARLEALLRER</sequence>
<organism evidence="2 3">
    <name type="scientific">Streptomyces sedi</name>
    <dbReference type="NCBI Taxonomy" id="555059"/>
    <lineage>
        <taxon>Bacteria</taxon>
        <taxon>Bacillati</taxon>
        <taxon>Actinomycetota</taxon>
        <taxon>Actinomycetes</taxon>
        <taxon>Kitasatosporales</taxon>
        <taxon>Streptomycetaceae</taxon>
        <taxon>Streptomyces</taxon>
    </lineage>
</organism>
<dbReference type="EMBL" id="VDGT01000003">
    <property type="protein sequence ID" value="TNM32965.1"/>
    <property type="molecule type" value="Genomic_DNA"/>
</dbReference>
<dbReference type="AlphaFoldDB" id="A0A5C4VBN8"/>
<accession>A0A5C4VBN8</accession>
<evidence type="ECO:0000256" key="1">
    <source>
        <dbReference type="SAM" id="MobiDB-lite"/>
    </source>
</evidence>
<dbReference type="OrthoDB" id="4495511at2"/>
<keyword evidence="3" id="KW-1185">Reference proteome</keyword>
<dbReference type="Proteomes" id="UP000311713">
    <property type="component" value="Unassembled WGS sequence"/>
</dbReference>
<dbReference type="InterPro" id="IPR047738">
    <property type="entry name" value="SAV_2336-like_N"/>
</dbReference>
<protein>
    <recommendedName>
        <fullName evidence="4">Tetratricopeptide repeat protein</fullName>
    </recommendedName>
</protein>
<gene>
    <name evidence="2" type="ORF">FH715_06610</name>
</gene>
<dbReference type="RefSeq" id="WP_139641664.1">
    <property type="nucleotide sequence ID" value="NZ_VDGT01000003.1"/>
</dbReference>
<evidence type="ECO:0000313" key="3">
    <source>
        <dbReference type="Proteomes" id="UP000311713"/>
    </source>
</evidence>